<gene>
    <name evidence="1" type="ORF">HGH92_27555</name>
</gene>
<keyword evidence="2" id="KW-1185">Reference proteome</keyword>
<proteinExistence type="predicted"/>
<evidence type="ECO:0000313" key="1">
    <source>
        <dbReference type="EMBL" id="NLR68093.1"/>
    </source>
</evidence>
<dbReference type="PANTHER" id="PTHR36452">
    <property type="entry name" value="CHROMOSOME 12, WHOLE GENOME SHOTGUN SEQUENCE"/>
    <property type="match status" value="1"/>
</dbReference>
<organism evidence="1 2">
    <name type="scientific">Chitinophaga varians</name>
    <dbReference type="NCBI Taxonomy" id="2202339"/>
    <lineage>
        <taxon>Bacteria</taxon>
        <taxon>Pseudomonadati</taxon>
        <taxon>Bacteroidota</taxon>
        <taxon>Chitinophagia</taxon>
        <taxon>Chitinophagales</taxon>
        <taxon>Chitinophagaceae</taxon>
        <taxon>Chitinophaga</taxon>
    </lineage>
</organism>
<dbReference type="Proteomes" id="UP000570474">
    <property type="component" value="Unassembled WGS sequence"/>
</dbReference>
<dbReference type="AlphaFoldDB" id="A0A847RYC1"/>
<protein>
    <submittedName>
        <fullName evidence="1">DUF2461 domain-containing protein</fullName>
    </submittedName>
</protein>
<name>A0A847RYC1_9BACT</name>
<dbReference type="NCBIfam" id="TIGR02453">
    <property type="entry name" value="TIGR02453 family protein"/>
    <property type="match status" value="1"/>
</dbReference>
<dbReference type="InterPro" id="IPR012808">
    <property type="entry name" value="CHP02453"/>
</dbReference>
<dbReference type="InterPro" id="IPR015996">
    <property type="entry name" value="UCP028451"/>
</dbReference>
<sequence length="215" mass="24646">MLSKISVLHFLKDLEKNNNREWFTAHKNRYTSAREDCASFVEELIKEMSGFDTAIGNVDAQKSLFRIYRDTRFSANKDPYKTNFGASIGSGHAGYYLHIQPGQSFLAGGIYMLDNTQLKELRKEISYNADAFKKIILGKNFRDHFGSLSEDDKLKRVPLGFDKDDPMAEYLKLKHFVATRPVTDKELLENDAPKKFAAIYKCLKPLNDFLNAPFL</sequence>
<evidence type="ECO:0000313" key="2">
    <source>
        <dbReference type="Proteomes" id="UP000570474"/>
    </source>
</evidence>
<reference evidence="1 2" key="1">
    <citation type="submission" date="2020-04" db="EMBL/GenBank/DDBJ databases">
        <authorList>
            <person name="Yin C."/>
        </authorList>
    </citation>
    <scope>NUCLEOTIDE SEQUENCE [LARGE SCALE GENOMIC DNA]</scope>
    <source>
        <strain evidence="1 2">Ae27</strain>
    </source>
</reference>
<comment type="caution">
    <text evidence="1">The sequence shown here is derived from an EMBL/GenBank/DDBJ whole genome shotgun (WGS) entry which is preliminary data.</text>
</comment>
<dbReference type="Pfam" id="PF09365">
    <property type="entry name" value="DUF2461"/>
    <property type="match status" value="1"/>
</dbReference>
<dbReference type="PANTHER" id="PTHR36452:SF1">
    <property type="entry name" value="DUF2461 DOMAIN-CONTAINING PROTEIN"/>
    <property type="match status" value="1"/>
</dbReference>
<dbReference type="PIRSF" id="PIRSF028451">
    <property type="entry name" value="UCP028451"/>
    <property type="match status" value="1"/>
</dbReference>
<accession>A0A847RYC1</accession>
<dbReference type="EMBL" id="JABAIA010000003">
    <property type="protein sequence ID" value="NLR68093.1"/>
    <property type="molecule type" value="Genomic_DNA"/>
</dbReference>
<dbReference type="RefSeq" id="WP_168874028.1">
    <property type="nucleotide sequence ID" value="NZ_JABAIA010000003.1"/>
</dbReference>